<evidence type="ECO:0000313" key="2">
    <source>
        <dbReference type="EMBL" id="PIW97282.1"/>
    </source>
</evidence>
<sequence>MNSKKIIIYLIIGLTILFILLMLSRIITDKKINNITNNESASSTSVKKLFLGGKLSTDFSLHSIPIDKILDGGPGKDGIPALVDPTFTTLAEAEKWLPPHADGLLVTINQMTKFYPFNILVWHEVVNDTINNQPIVVTFCPLCGSAIVFDAQLDNKREYFGVSGKLYESNLLMYDKTTESLWSQIIGEAVVGTKTNTKLKIIPAQVISLAT</sequence>
<accession>A0A2M7IPK8</accession>
<dbReference type="AlphaFoldDB" id="A0A2M7IPK8"/>
<dbReference type="Pfam" id="PF11376">
    <property type="entry name" value="DUF3179"/>
    <property type="match status" value="1"/>
</dbReference>
<gene>
    <name evidence="2" type="ORF">COZ82_00410</name>
</gene>
<reference evidence="3" key="1">
    <citation type="submission" date="2017-09" db="EMBL/GenBank/DDBJ databases">
        <title>Depth-based differentiation of microbial function through sediment-hosted aquifers and enrichment of novel symbionts in the deep terrestrial subsurface.</title>
        <authorList>
            <person name="Probst A.J."/>
            <person name="Ladd B."/>
            <person name="Jarett J.K."/>
            <person name="Geller-Mcgrath D.E."/>
            <person name="Sieber C.M.K."/>
            <person name="Emerson J.B."/>
            <person name="Anantharaman K."/>
            <person name="Thomas B.C."/>
            <person name="Malmstrom R."/>
            <person name="Stieglmeier M."/>
            <person name="Klingl A."/>
            <person name="Woyke T."/>
            <person name="Ryan C.M."/>
            <person name="Banfield J.F."/>
        </authorList>
    </citation>
    <scope>NUCLEOTIDE SEQUENCE [LARGE SCALE GENOMIC DNA]</scope>
</reference>
<dbReference type="Proteomes" id="UP000230837">
    <property type="component" value="Unassembled WGS sequence"/>
</dbReference>
<organism evidence="2 3">
    <name type="scientific">Candidatus Kaiserbacteria bacterium CG_4_8_14_3_um_filter_38_9</name>
    <dbReference type="NCBI Taxonomy" id="1974599"/>
    <lineage>
        <taxon>Bacteria</taxon>
        <taxon>Candidatus Kaiseribacteriota</taxon>
    </lineage>
</organism>
<evidence type="ECO:0000313" key="3">
    <source>
        <dbReference type="Proteomes" id="UP000230837"/>
    </source>
</evidence>
<feature type="transmembrane region" description="Helical" evidence="1">
    <location>
        <begin position="6"/>
        <end position="23"/>
    </location>
</feature>
<evidence type="ECO:0008006" key="4">
    <source>
        <dbReference type="Google" id="ProtNLM"/>
    </source>
</evidence>
<protein>
    <recommendedName>
        <fullName evidence="4">DUF3179 domain-containing protein</fullName>
    </recommendedName>
</protein>
<feature type="non-terminal residue" evidence="2">
    <location>
        <position position="211"/>
    </location>
</feature>
<dbReference type="InterPro" id="IPR021516">
    <property type="entry name" value="DUF3179"/>
</dbReference>
<name>A0A2M7IPK8_9BACT</name>
<comment type="caution">
    <text evidence="2">The sequence shown here is derived from an EMBL/GenBank/DDBJ whole genome shotgun (WGS) entry which is preliminary data.</text>
</comment>
<dbReference type="EMBL" id="PFHR01000027">
    <property type="protein sequence ID" value="PIW97282.1"/>
    <property type="molecule type" value="Genomic_DNA"/>
</dbReference>
<proteinExistence type="predicted"/>
<keyword evidence="1" id="KW-1133">Transmembrane helix</keyword>
<evidence type="ECO:0000256" key="1">
    <source>
        <dbReference type="SAM" id="Phobius"/>
    </source>
</evidence>
<keyword evidence="1" id="KW-0812">Transmembrane</keyword>
<keyword evidence="1" id="KW-0472">Membrane</keyword>